<accession>A0A0E9TVG0</accession>
<name>A0A0E9TVG0_ANGAN</name>
<dbReference type="EMBL" id="GBXM01051692">
    <property type="protein sequence ID" value="JAH56885.1"/>
    <property type="molecule type" value="Transcribed_RNA"/>
</dbReference>
<protein>
    <submittedName>
        <fullName evidence="1">Uncharacterized protein</fullName>
    </submittedName>
</protein>
<sequence>MYRGVPTSGCAAVILELKKRPSPRSPQLHLPSGRDEHIGWLNVSVRDSAGVHVLQGTAELYKVLPYGPLRDEPPLLT</sequence>
<organism evidence="1">
    <name type="scientific">Anguilla anguilla</name>
    <name type="common">European freshwater eel</name>
    <name type="synonym">Muraena anguilla</name>
    <dbReference type="NCBI Taxonomy" id="7936"/>
    <lineage>
        <taxon>Eukaryota</taxon>
        <taxon>Metazoa</taxon>
        <taxon>Chordata</taxon>
        <taxon>Craniata</taxon>
        <taxon>Vertebrata</taxon>
        <taxon>Euteleostomi</taxon>
        <taxon>Actinopterygii</taxon>
        <taxon>Neopterygii</taxon>
        <taxon>Teleostei</taxon>
        <taxon>Anguilliformes</taxon>
        <taxon>Anguillidae</taxon>
        <taxon>Anguilla</taxon>
    </lineage>
</organism>
<reference evidence="1" key="1">
    <citation type="submission" date="2014-11" db="EMBL/GenBank/DDBJ databases">
        <authorList>
            <person name="Amaro Gonzalez C."/>
        </authorList>
    </citation>
    <scope>NUCLEOTIDE SEQUENCE</scope>
</reference>
<proteinExistence type="predicted"/>
<dbReference type="AlphaFoldDB" id="A0A0E9TVG0"/>
<evidence type="ECO:0000313" key="1">
    <source>
        <dbReference type="EMBL" id="JAH56885.1"/>
    </source>
</evidence>
<reference evidence="1" key="2">
    <citation type="journal article" date="2015" name="Fish Shellfish Immunol.">
        <title>Early steps in the European eel (Anguilla anguilla)-Vibrio vulnificus interaction in the gills: Role of the RtxA13 toxin.</title>
        <authorList>
            <person name="Callol A."/>
            <person name="Pajuelo D."/>
            <person name="Ebbesson L."/>
            <person name="Teles M."/>
            <person name="MacKenzie S."/>
            <person name="Amaro C."/>
        </authorList>
    </citation>
    <scope>NUCLEOTIDE SEQUENCE</scope>
</reference>